<dbReference type="RefSeq" id="WP_343920081.1">
    <property type="nucleotide sequence ID" value="NZ_BAAAJT010000002.1"/>
</dbReference>
<comment type="caution">
    <text evidence="1">The sequence shown here is derived from an EMBL/GenBank/DDBJ whole genome shotgun (WGS) entry which is preliminary data.</text>
</comment>
<name>A0ABW4TNV0_9ACTN</name>
<dbReference type="Proteomes" id="UP001597351">
    <property type="component" value="Unassembled WGS sequence"/>
</dbReference>
<reference evidence="2" key="1">
    <citation type="journal article" date="2019" name="Int. J. Syst. Evol. Microbiol.">
        <title>The Global Catalogue of Microorganisms (GCM) 10K type strain sequencing project: providing services to taxonomists for standard genome sequencing and annotation.</title>
        <authorList>
            <consortium name="The Broad Institute Genomics Platform"/>
            <consortium name="The Broad Institute Genome Sequencing Center for Infectious Disease"/>
            <person name="Wu L."/>
            <person name="Ma J."/>
        </authorList>
    </citation>
    <scope>NUCLEOTIDE SEQUENCE [LARGE SCALE GENOMIC DNA]</scope>
    <source>
        <strain evidence="2">CGMCC 1.12477</strain>
    </source>
</reference>
<sequence>MKFDLLPPREVAGVALGSPRGVARDRCARLGDPEEFRRGGEGTPSLVVRRPSGLALFVYFDSDDRVEAIEIGRPDSDEDLVVYSGHDVFAASAEELIQVLRADHVVEVDEEGRAVTLPDLLVAFWRPTLPEGPDDVEGRYFESVLVARPGYYE</sequence>
<accession>A0ABW4TNV0</accession>
<protein>
    <submittedName>
        <fullName evidence="1">Uncharacterized protein</fullName>
    </submittedName>
</protein>
<evidence type="ECO:0000313" key="1">
    <source>
        <dbReference type="EMBL" id="MFD1948230.1"/>
    </source>
</evidence>
<proteinExistence type="predicted"/>
<dbReference type="EMBL" id="JBHUGD010000003">
    <property type="protein sequence ID" value="MFD1948230.1"/>
    <property type="molecule type" value="Genomic_DNA"/>
</dbReference>
<gene>
    <name evidence="1" type="ORF">ACFSDE_15615</name>
</gene>
<evidence type="ECO:0000313" key="2">
    <source>
        <dbReference type="Proteomes" id="UP001597351"/>
    </source>
</evidence>
<organism evidence="1 2">
    <name type="scientific">Nocardioides aestuarii</name>
    <dbReference type="NCBI Taxonomy" id="252231"/>
    <lineage>
        <taxon>Bacteria</taxon>
        <taxon>Bacillati</taxon>
        <taxon>Actinomycetota</taxon>
        <taxon>Actinomycetes</taxon>
        <taxon>Propionibacteriales</taxon>
        <taxon>Nocardioidaceae</taxon>
        <taxon>Nocardioides</taxon>
    </lineage>
</organism>
<keyword evidence="2" id="KW-1185">Reference proteome</keyword>